<accession>A0A396GYQ2</accession>
<dbReference type="AlphaFoldDB" id="A0A396GYQ2"/>
<evidence type="ECO:0000313" key="1">
    <source>
        <dbReference type="EMBL" id="RHN46222.1"/>
    </source>
</evidence>
<dbReference type="EMBL" id="PSQE01000007">
    <property type="protein sequence ID" value="RHN46222.1"/>
    <property type="molecule type" value="Genomic_DNA"/>
</dbReference>
<dbReference type="PANTHER" id="PTHR33103">
    <property type="entry name" value="OS01G0153900 PROTEIN"/>
    <property type="match status" value="1"/>
</dbReference>
<proteinExistence type="predicted"/>
<reference evidence="1" key="1">
    <citation type="journal article" date="2018" name="Nat. Plants">
        <title>Whole-genome landscape of Medicago truncatula symbiotic genes.</title>
        <authorList>
            <person name="Pecrix Y."/>
            <person name="Gamas P."/>
            <person name="Carrere S."/>
        </authorList>
    </citation>
    <scope>NUCLEOTIDE SEQUENCE</scope>
    <source>
        <tissue evidence="1">Leaves</tissue>
    </source>
</reference>
<gene>
    <name evidence="1" type="ORF">MtrunA17_Chr7g0239861</name>
</gene>
<evidence type="ECO:0008006" key="2">
    <source>
        <dbReference type="Google" id="ProtNLM"/>
    </source>
</evidence>
<dbReference type="PANTHER" id="PTHR33103:SF43">
    <property type="entry name" value="DUF674 FAMILY PROTEIN"/>
    <property type="match status" value="1"/>
</dbReference>
<dbReference type="InterPro" id="IPR007750">
    <property type="entry name" value="DUF674"/>
</dbReference>
<organism evidence="1">
    <name type="scientific">Medicago truncatula</name>
    <name type="common">Barrel medic</name>
    <name type="synonym">Medicago tribuloides</name>
    <dbReference type="NCBI Taxonomy" id="3880"/>
    <lineage>
        <taxon>Eukaryota</taxon>
        <taxon>Viridiplantae</taxon>
        <taxon>Streptophyta</taxon>
        <taxon>Embryophyta</taxon>
        <taxon>Tracheophyta</taxon>
        <taxon>Spermatophyta</taxon>
        <taxon>Magnoliopsida</taxon>
        <taxon>eudicotyledons</taxon>
        <taxon>Gunneridae</taxon>
        <taxon>Pentapetalae</taxon>
        <taxon>rosids</taxon>
        <taxon>fabids</taxon>
        <taxon>Fabales</taxon>
        <taxon>Fabaceae</taxon>
        <taxon>Papilionoideae</taxon>
        <taxon>50 kb inversion clade</taxon>
        <taxon>NPAAA clade</taxon>
        <taxon>Hologalegina</taxon>
        <taxon>IRL clade</taxon>
        <taxon>Trifolieae</taxon>
        <taxon>Medicago</taxon>
    </lineage>
</organism>
<sequence length="410" mass="46747">MNLLNSLYHCVEEDLDEGCLGTYSSKEMLLHPTNLAEGYCRTLKLNIDDSNPTKYFICSKFPSCGEHDLSISLNKFNCQCGNPLNRSVMMKNFDNIFVKSCATFIIKDDLTVMPNSMDVTNLSLLQNLGIKSTSSVKEMMVNVTKEKRTHSIERSLFFFCDLERPLIEDFETFYCIDENEIQFPVKLVIRKSDSKLLYALGEHDFANILLSFHASSLGGVVREFGGSFDTLYKSISDLDENRYFVSKVAKDMLVYPKLARHYNDFSQNILSGDGSDGYRCYYRLRKHIEGIGHNQVFITDNFITGEENFKWLWPVCREKHTSDEGYVKGRPKLYGVTDDLTIAPFSPSTLINFINRFETPFEDLKEKGVTIGTKDCLSILRAALTSTSALTNGLAHFITEVKEEIRNEDN</sequence>
<dbReference type="Pfam" id="PF05056">
    <property type="entry name" value="DUF674"/>
    <property type="match status" value="1"/>
</dbReference>
<protein>
    <recommendedName>
        <fullName evidence="2">DUF674 family protein</fullName>
    </recommendedName>
</protein>
<comment type="caution">
    <text evidence="1">The sequence shown here is derived from an EMBL/GenBank/DDBJ whole genome shotgun (WGS) entry which is preliminary data.</text>
</comment>
<dbReference type="Gramene" id="rna40676">
    <property type="protein sequence ID" value="RHN46222.1"/>
    <property type="gene ID" value="gene40676"/>
</dbReference>
<dbReference type="Proteomes" id="UP000265566">
    <property type="component" value="Chromosome 7"/>
</dbReference>
<name>A0A396GYQ2_MEDTR</name>